<protein>
    <submittedName>
        <fullName evidence="5">Transcription factor Adf-1</fullName>
    </submittedName>
</protein>
<dbReference type="InterPro" id="IPR006578">
    <property type="entry name" value="MADF-dom"/>
</dbReference>
<dbReference type="PANTHER" id="PTHR12243">
    <property type="entry name" value="MADF DOMAIN TRANSCRIPTION FACTOR"/>
    <property type="match status" value="1"/>
</dbReference>
<dbReference type="PROSITE" id="PS51031">
    <property type="entry name" value="BESS"/>
    <property type="match status" value="1"/>
</dbReference>
<keyword evidence="6" id="KW-1185">Reference proteome</keyword>
<evidence type="ECO:0000313" key="5">
    <source>
        <dbReference type="EMBL" id="GFR93917.1"/>
    </source>
</evidence>
<dbReference type="PANTHER" id="PTHR12243:SF67">
    <property type="entry name" value="COREPRESSOR OF PANGOLIN, ISOFORM A-RELATED"/>
    <property type="match status" value="1"/>
</dbReference>
<name>A0AAV4H905_9GAST</name>
<feature type="compositionally biased region" description="Polar residues" evidence="2">
    <location>
        <begin position="146"/>
        <end position="158"/>
    </location>
</feature>
<feature type="compositionally biased region" description="Polar residues" evidence="2">
    <location>
        <begin position="124"/>
        <end position="136"/>
    </location>
</feature>
<sequence length="278" mass="31459">MSSSNLNDEDLLAAVRCRPAMYDKFHKDHCNRDLLRRLWKEIAAETGVDVMVCKTRWNSMRDYFLRKYREGNRPGQPTPNGKRIWPYFDMLSFLIPFVSINRDFSNGSINTTGDGADGFDGEDTGSTGNGNNTPAETPTKIEPRSRSASPVDSETNHSIPPVTPRPSISHPHSSHNAIRIANVNTLRKRKVNTVSNVKPVKVVKREENSHEHFFRSILPMLEKFSDIETLMFRSEVNSLVLKYLQRQDPVPVVASAAEQHQEDASSFSVYLQDQASPE</sequence>
<dbReference type="InterPro" id="IPR039353">
    <property type="entry name" value="TF_Adf1"/>
</dbReference>
<feature type="domain" description="BESS" evidence="4">
    <location>
        <begin position="207"/>
        <end position="246"/>
    </location>
</feature>
<keyword evidence="1" id="KW-0539">Nucleus</keyword>
<dbReference type="InterPro" id="IPR004210">
    <property type="entry name" value="BESS_motif"/>
</dbReference>
<evidence type="ECO:0000256" key="1">
    <source>
        <dbReference type="PROSITE-ProRule" id="PRU00371"/>
    </source>
</evidence>
<feature type="region of interest" description="Disordered" evidence="2">
    <location>
        <begin position="256"/>
        <end position="278"/>
    </location>
</feature>
<dbReference type="GO" id="GO:0005634">
    <property type="term" value="C:nucleus"/>
    <property type="evidence" value="ECO:0007669"/>
    <property type="project" value="UniProtKB-SubCell"/>
</dbReference>
<accession>A0AAV4H905</accession>
<organism evidence="5 6">
    <name type="scientific">Elysia marginata</name>
    <dbReference type="NCBI Taxonomy" id="1093978"/>
    <lineage>
        <taxon>Eukaryota</taxon>
        <taxon>Metazoa</taxon>
        <taxon>Spiralia</taxon>
        <taxon>Lophotrochozoa</taxon>
        <taxon>Mollusca</taxon>
        <taxon>Gastropoda</taxon>
        <taxon>Heterobranchia</taxon>
        <taxon>Euthyneura</taxon>
        <taxon>Panpulmonata</taxon>
        <taxon>Sacoglossa</taxon>
        <taxon>Placobranchoidea</taxon>
        <taxon>Plakobranchidae</taxon>
        <taxon>Elysia</taxon>
    </lineage>
</organism>
<dbReference type="Proteomes" id="UP000762676">
    <property type="component" value="Unassembled WGS sequence"/>
</dbReference>
<evidence type="ECO:0000259" key="4">
    <source>
        <dbReference type="PROSITE" id="PS51031"/>
    </source>
</evidence>
<gene>
    <name evidence="5" type="ORF">ElyMa_006237600</name>
</gene>
<feature type="domain" description="MADF" evidence="3">
    <location>
        <begin position="10"/>
        <end position="99"/>
    </location>
</feature>
<evidence type="ECO:0000256" key="2">
    <source>
        <dbReference type="SAM" id="MobiDB-lite"/>
    </source>
</evidence>
<dbReference type="EMBL" id="BMAT01012519">
    <property type="protein sequence ID" value="GFR93917.1"/>
    <property type="molecule type" value="Genomic_DNA"/>
</dbReference>
<evidence type="ECO:0000313" key="6">
    <source>
        <dbReference type="Proteomes" id="UP000762676"/>
    </source>
</evidence>
<dbReference type="SMART" id="SM00595">
    <property type="entry name" value="MADF"/>
    <property type="match status" value="1"/>
</dbReference>
<dbReference type="AlphaFoldDB" id="A0AAV4H905"/>
<dbReference type="Pfam" id="PF10545">
    <property type="entry name" value="MADF_DNA_bdg"/>
    <property type="match status" value="1"/>
</dbReference>
<comment type="subcellular location">
    <subcellularLocation>
        <location evidence="1">Nucleus</location>
    </subcellularLocation>
</comment>
<proteinExistence type="predicted"/>
<feature type="compositionally biased region" description="Polar residues" evidence="2">
    <location>
        <begin position="264"/>
        <end position="278"/>
    </location>
</feature>
<feature type="compositionally biased region" description="Low complexity" evidence="2">
    <location>
        <begin position="165"/>
        <end position="175"/>
    </location>
</feature>
<feature type="region of interest" description="Disordered" evidence="2">
    <location>
        <begin position="111"/>
        <end position="175"/>
    </location>
</feature>
<dbReference type="GO" id="GO:0003677">
    <property type="term" value="F:DNA binding"/>
    <property type="evidence" value="ECO:0007669"/>
    <property type="project" value="InterPro"/>
</dbReference>
<evidence type="ECO:0000259" key="3">
    <source>
        <dbReference type="PROSITE" id="PS51029"/>
    </source>
</evidence>
<comment type="caution">
    <text evidence="5">The sequence shown here is derived from an EMBL/GenBank/DDBJ whole genome shotgun (WGS) entry which is preliminary data.</text>
</comment>
<reference evidence="5 6" key="1">
    <citation type="journal article" date="2021" name="Elife">
        <title>Chloroplast acquisition without the gene transfer in kleptoplastic sea slugs, Plakobranchus ocellatus.</title>
        <authorList>
            <person name="Maeda T."/>
            <person name="Takahashi S."/>
            <person name="Yoshida T."/>
            <person name="Shimamura S."/>
            <person name="Takaki Y."/>
            <person name="Nagai Y."/>
            <person name="Toyoda A."/>
            <person name="Suzuki Y."/>
            <person name="Arimoto A."/>
            <person name="Ishii H."/>
            <person name="Satoh N."/>
            <person name="Nishiyama T."/>
            <person name="Hasebe M."/>
            <person name="Maruyama T."/>
            <person name="Minagawa J."/>
            <person name="Obokata J."/>
            <person name="Shigenobu S."/>
        </authorList>
    </citation>
    <scope>NUCLEOTIDE SEQUENCE [LARGE SCALE GENOMIC DNA]</scope>
</reference>
<dbReference type="PROSITE" id="PS51029">
    <property type="entry name" value="MADF"/>
    <property type="match status" value="1"/>
</dbReference>